<sequence>MKPDGTSSFSTADEKLVSPKGNHVTEPDVKTGSEVKKCRLSDGTTWSYLFMHHSKVKSMEAQLIKDGRTYFVHKTIRYFKKQGKHRVQHQEVPTVSGLVFFQGFPEEIQTYLDKNFPRTYLCKNCSTGRVAEIKDSQMQPFMRIVETSPERIRFLLHPYHYYARNRILLRITTGEMAGLEGYIIRIDRDRRLVMDIGGMSVAISGVHAEHFEEVEQSKTSITHENIFYQRNLQERQVLIDRYFHPVKDDKEVALQAENIDYLRKYALDEVAHNRITFNDTWKIYSFIIEEIGYYYSPFIEQFKEHLDPIMREGGKVLQEMEQIIKSPHICPNDKTRYENDYQRIFSQYDYLF</sequence>
<organism evidence="2 3">
    <name type="scientific">Segatella copri</name>
    <dbReference type="NCBI Taxonomy" id="165179"/>
    <lineage>
        <taxon>Bacteria</taxon>
        <taxon>Pseudomonadati</taxon>
        <taxon>Bacteroidota</taxon>
        <taxon>Bacteroidia</taxon>
        <taxon>Bacteroidales</taxon>
        <taxon>Prevotellaceae</taxon>
        <taxon>Segatella</taxon>
    </lineage>
</organism>
<dbReference type="RefSeq" id="WP_153113895.1">
    <property type="nucleotide sequence ID" value="NZ_VZAS01000159.1"/>
</dbReference>
<evidence type="ECO:0000313" key="3">
    <source>
        <dbReference type="Proteomes" id="UP000420635"/>
    </source>
</evidence>
<gene>
    <name evidence="2" type="ORF">F7D59_11860</name>
</gene>
<dbReference type="AlphaFoldDB" id="A0A646HKN7"/>
<evidence type="ECO:0000313" key="2">
    <source>
        <dbReference type="EMBL" id="MQN90520.1"/>
    </source>
</evidence>
<feature type="region of interest" description="Disordered" evidence="1">
    <location>
        <begin position="1"/>
        <end position="30"/>
    </location>
</feature>
<feature type="compositionally biased region" description="Basic and acidic residues" evidence="1">
    <location>
        <begin position="12"/>
        <end position="30"/>
    </location>
</feature>
<protein>
    <submittedName>
        <fullName evidence="2">Uncharacterized protein</fullName>
    </submittedName>
</protein>
<proteinExistence type="predicted"/>
<dbReference type="EMBL" id="VZBQ01000125">
    <property type="protein sequence ID" value="MQN90520.1"/>
    <property type="molecule type" value="Genomic_DNA"/>
</dbReference>
<name>A0A646HKN7_9BACT</name>
<comment type="caution">
    <text evidence="2">The sequence shown here is derived from an EMBL/GenBank/DDBJ whole genome shotgun (WGS) entry which is preliminary data.</text>
</comment>
<evidence type="ECO:0000256" key="1">
    <source>
        <dbReference type="SAM" id="MobiDB-lite"/>
    </source>
</evidence>
<accession>A0A646HKN7</accession>
<dbReference type="Proteomes" id="UP000420635">
    <property type="component" value="Unassembled WGS sequence"/>
</dbReference>
<feature type="compositionally biased region" description="Polar residues" evidence="1">
    <location>
        <begin position="1"/>
        <end position="11"/>
    </location>
</feature>
<reference evidence="3" key="1">
    <citation type="submission" date="2019-09" db="EMBL/GenBank/DDBJ databases">
        <title>Distinct polysaccharide growth profiles of human intestinal Prevotella copri isolates.</title>
        <authorList>
            <person name="Fehlner-Peach H."/>
            <person name="Magnabosco C."/>
            <person name="Raghavan V."/>
            <person name="Scher J.U."/>
            <person name="Tett A."/>
            <person name="Cox L.M."/>
            <person name="Gottsegen C."/>
            <person name="Watters A."/>
            <person name="Wiltshire- Gordon J.D."/>
            <person name="Segata N."/>
            <person name="Bonneau R."/>
            <person name="Littman D.R."/>
        </authorList>
    </citation>
    <scope>NUCLEOTIDE SEQUENCE [LARGE SCALE GENOMIC DNA]</scope>
    <source>
        <strain evidence="3">iP54</strain>
    </source>
</reference>